<dbReference type="EMBL" id="FXTO01000035">
    <property type="protein sequence ID" value="SMO97129.1"/>
    <property type="molecule type" value="Genomic_DNA"/>
</dbReference>
<proteinExistence type="predicted"/>
<gene>
    <name evidence="1" type="ORF">SAMN06265173_1355</name>
</gene>
<dbReference type="InterPro" id="IPR021508">
    <property type="entry name" value="Gp17-like"/>
</dbReference>
<keyword evidence="2" id="KW-1185">Reference proteome</keyword>
<reference evidence="1 2" key="1">
    <citation type="submission" date="2017-05" db="EMBL/GenBank/DDBJ databases">
        <authorList>
            <person name="Varghese N."/>
            <person name="Submissions S."/>
        </authorList>
    </citation>
    <scope>NUCLEOTIDE SEQUENCE [LARGE SCALE GENOMIC DNA]</scope>
    <source>
        <strain evidence="1 2">DSM 29506</strain>
    </source>
</reference>
<evidence type="ECO:0000313" key="1">
    <source>
        <dbReference type="EMBL" id="SMO97129.1"/>
    </source>
</evidence>
<sequence>MSYAVASALQTAVYHHLLADAAVAALVGTDIYDAIPTGTLPTTYVTLGPELARDKSDMTGAGAQHEFTVSVHTSAAGFGVAKDAAAAICDALVDADLVLSRGHLVALNFYKAQTLRESTGERRIDLKFRARVDDN</sequence>
<dbReference type="Pfam" id="PF11367">
    <property type="entry name" value="Tail_completion_gp17"/>
    <property type="match status" value="1"/>
</dbReference>
<dbReference type="OrthoDB" id="7644395at2"/>
<dbReference type="Gene3D" id="3.30.2000.30">
    <property type="match status" value="1"/>
</dbReference>
<dbReference type="InterPro" id="IPR053745">
    <property type="entry name" value="Viral_Tail_Comp_sf"/>
</dbReference>
<name>A0A521FLW1_9RHOB</name>
<accession>A0A521FLW1</accession>
<organism evidence="1 2">
    <name type="scientific">Thalassovita litoralis</name>
    <dbReference type="NCBI Taxonomy" id="1010611"/>
    <lineage>
        <taxon>Bacteria</taxon>
        <taxon>Pseudomonadati</taxon>
        <taxon>Pseudomonadota</taxon>
        <taxon>Alphaproteobacteria</taxon>
        <taxon>Rhodobacterales</taxon>
        <taxon>Roseobacteraceae</taxon>
        <taxon>Thalassovita</taxon>
    </lineage>
</organism>
<evidence type="ECO:0008006" key="3">
    <source>
        <dbReference type="Google" id="ProtNLM"/>
    </source>
</evidence>
<dbReference type="AlphaFoldDB" id="A0A521FLW1"/>
<protein>
    <recommendedName>
        <fullName evidence="3">Gene transfer agent protein</fullName>
    </recommendedName>
</protein>
<evidence type="ECO:0000313" key="2">
    <source>
        <dbReference type="Proteomes" id="UP000316030"/>
    </source>
</evidence>
<dbReference type="RefSeq" id="WP_142494646.1">
    <property type="nucleotide sequence ID" value="NZ_FXTO01000035.1"/>
</dbReference>
<dbReference type="Proteomes" id="UP000316030">
    <property type="component" value="Unassembled WGS sequence"/>
</dbReference>